<dbReference type="EMBL" id="CAJVRM010000162">
    <property type="protein sequence ID" value="CAG8976132.1"/>
    <property type="molecule type" value="Genomic_DNA"/>
</dbReference>
<proteinExistence type="predicted"/>
<organism evidence="1 2">
    <name type="scientific">Hymenoscyphus albidus</name>
    <dbReference type="NCBI Taxonomy" id="595503"/>
    <lineage>
        <taxon>Eukaryota</taxon>
        <taxon>Fungi</taxon>
        <taxon>Dikarya</taxon>
        <taxon>Ascomycota</taxon>
        <taxon>Pezizomycotina</taxon>
        <taxon>Leotiomycetes</taxon>
        <taxon>Helotiales</taxon>
        <taxon>Helotiaceae</taxon>
        <taxon>Hymenoscyphus</taxon>
    </lineage>
</organism>
<dbReference type="Proteomes" id="UP000701801">
    <property type="component" value="Unassembled WGS sequence"/>
</dbReference>
<keyword evidence="2" id="KW-1185">Reference proteome</keyword>
<gene>
    <name evidence="1" type="ORF">HYALB_00002413</name>
</gene>
<evidence type="ECO:0000313" key="1">
    <source>
        <dbReference type="EMBL" id="CAG8976132.1"/>
    </source>
</evidence>
<dbReference type="OrthoDB" id="3639251at2759"/>
<accession>A0A9N9LPA9</accession>
<comment type="caution">
    <text evidence="1">The sequence shown here is derived from an EMBL/GenBank/DDBJ whole genome shotgun (WGS) entry which is preliminary data.</text>
</comment>
<sequence length="186" mass="21363">MSEKTLEHGVTLEITTPTSNSLSSSLEKQSLRHRIREILWDSLDRTPEERKLIFKLDVFILTWAGFTYFSKNLNQNNISNAYVSGMKISMSWGMNTKRLLQCGLLVIFGIFSIDVESVPTELRYKNPALDLVSDMGAYMGDYLRLQPLQSRNLISYTSAAFWLDWLKALFIQLYTLYLVGGTRSEN</sequence>
<name>A0A9N9LPA9_9HELO</name>
<reference evidence="1" key="1">
    <citation type="submission" date="2021-07" db="EMBL/GenBank/DDBJ databases">
        <authorList>
            <person name="Durling M."/>
        </authorList>
    </citation>
    <scope>NUCLEOTIDE SEQUENCE</scope>
</reference>
<dbReference type="AlphaFoldDB" id="A0A9N9LPA9"/>
<protein>
    <submittedName>
        <fullName evidence="1">Uncharacterized protein</fullName>
    </submittedName>
</protein>
<evidence type="ECO:0000313" key="2">
    <source>
        <dbReference type="Proteomes" id="UP000701801"/>
    </source>
</evidence>